<proteinExistence type="predicted"/>
<dbReference type="SUPFAM" id="SSF52540">
    <property type="entry name" value="P-loop containing nucleoside triphosphate hydrolases"/>
    <property type="match status" value="1"/>
</dbReference>
<keyword evidence="6 11" id="KW-0067">ATP-binding</keyword>
<dbReference type="InterPro" id="IPR003439">
    <property type="entry name" value="ABC_transporter-like_ATP-bd"/>
</dbReference>
<evidence type="ECO:0000256" key="4">
    <source>
        <dbReference type="ARBA" id="ARBA00022496"/>
    </source>
</evidence>
<evidence type="ECO:0000256" key="5">
    <source>
        <dbReference type="ARBA" id="ARBA00022741"/>
    </source>
</evidence>
<dbReference type="PROSITE" id="PS50893">
    <property type="entry name" value="ABC_TRANSPORTER_2"/>
    <property type="match status" value="1"/>
</dbReference>
<dbReference type="PANTHER" id="PTHR42771">
    <property type="entry name" value="IRON(3+)-HYDROXAMATE IMPORT ATP-BINDING PROTEIN FHUC"/>
    <property type="match status" value="1"/>
</dbReference>
<dbReference type="InterPro" id="IPR003593">
    <property type="entry name" value="AAA+_ATPase"/>
</dbReference>
<gene>
    <name evidence="11" type="ORF">RVF87_16395</name>
</gene>
<dbReference type="InterPro" id="IPR017871">
    <property type="entry name" value="ABC_transporter-like_CS"/>
</dbReference>
<dbReference type="InterPro" id="IPR027417">
    <property type="entry name" value="P-loop_NTPase"/>
</dbReference>
<keyword evidence="3" id="KW-1003">Cell membrane</keyword>
<comment type="subcellular location">
    <subcellularLocation>
        <location evidence="1">Cell membrane</location>
        <topology evidence="1">Peripheral membrane protein</topology>
    </subcellularLocation>
</comment>
<dbReference type="Pfam" id="PF00005">
    <property type="entry name" value="ABC_tran"/>
    <property type="match status" value="1"/>
</dbReference>
<evidence type="ECO:0000256" key="8">
    <source>
        <dbReference type="ARBA" id="ARBA00023065"/>
    </source>
</evidence>
<protein>
    <submittedName>
        <fullName evidence="11">ABC transporter ATP-binding protein</fullName>
    </submittedName>
</protein>
<keyword evidence="7" id="KW-0408">Iron</keyword>
<organism evidence="11 12">
    <name type="scientific">Gordonia hydrophobica</name>
    <dbReference type="NCBI Taxonomy" id="40516"/>
    <lineage>
        <taxon>Bacteria</taxon>
        <taxon>Bacillati</taxon>
        <taxon>Actinomycetota</taxon>
        <taxon>Actinomycetes</taxon>
        <taxon>Mycobacteriales</taxon>
        <taxon>Gordoniaceae</taxon>
        <taxon>Gordonia</taxon>
    </lineage>
</organism>
<keyword evidence="8" id="KW-0406">Ion transport</keyword>
<keyword evidence="5" id="KW-0547">Nucleotide-binding</keyword>
<accession>A0ABZ2U7W9</accession>
<dbReference type="Gene3D" id="3.40.50.300">
    <property type="entry name" value="P-loop containing nucleotide triphosphate hydrolases"/>
    <property type="match status" value="1"/>
</dbReference>
<dbReference type="SMART" id="SM00382">
    <property type="entry name" value="AAA"/>
    <property type="match status" value="1"/>
</dbReference>
<evidence type="ECO:0000313" key="12">
    <source>
        <dbReference type="Proteomes" id="UP001479933"/>
    </source>
</evidence>
<evidence type="ECO:0000259" key="10">
    <source>
        <dbReference type="PROSITE" id="PS50893"/>
    </source>
</evidence>
<dbReference type="InterPro" id="IPR051535">
    <property type="entry name" value="Siderophore_ABC-ATPase"/>
</dbReference>
<dbReference type="GO" id="GO:0005524">
    <property type="term" value="F:ATP binding"/>
    <property type="evidence" value="ECO:0007669"/>
    <property type="project" value="UniProtKB-KW"/>
</dbReference>
<evidence type="ECO:0000256" key="7">
    <source>
        <dbReference type="ARBA" id="ARBA00023004"/>
    </source>
</evidence>
<dbReference type="EMBL" id="CP136137">
    <property type="protein sequence ID" value="WYY09632.1"/>
    <property type="molecule type" value="Genomic_DNA"/>
</dbReference>
<dbReference type="Proteomes" id="UP001479933">
    <property type="component" value="Chromosome"/>
</dbReference>
<dbReference type="PANTHER" id="PTHR42771:SF2">
    <property type="entry name" value="IRON(3+)-HYDROXAMATE IMPORT ATP-BINDING PROTEIN FHUC"/>
    <property type="match status" value="1"/>
</dbReference>
<evidence type="ECO:0000256" key="9">
    <source>
        <dbReference type="ARBA" id="ARBA00023136"/>
    </source>
</evidence>
<evidence type="ECO:0000256" key="2">
    <source>
        <dbReference type="ARBA" id="ARBA00022448"/>
    </source>
</evidence>
<keyword evidence="12" id="KW-1185">Reference proteome</keyword>
<evidence type="ECO:0000256" key="1">
    <source>
        <dbReference type="ARBA" id="ARBA00004202"/>
    </source>
</evidence>
<reference evidence="11 12" key="1">
    <citation type="journal article" date="2023" name="Virus Evol.">
        <title>Computational host range prediction-The good, the bad, and the ugly.</title>
        <authorList>
            <person name="Howell A.A."/>
            <person name="Versoza C.J."/>
            <person name="Pfeifer S.P."/>
        </authorList>
    </citation>
    <scope>NUCLEOTIDE SEQUENCE [LARGE SCALE GENOMIC DNA]</scope>
    <source>
        <strain evidence="11 12">1610/1b</strain>
    </source>
</reference>
<dbReference type="CDD" id="cd03214">
    <property type="entry name" value="ABC_Iron-Siderophores_B12_Hemin"/>
    <property type="match status" value="1"/>
</dbReference>
<feature type="domain" description="ABC transporter" evidence="10">
    <location>
        <begin position="20"/>
        <end position="256"/>
    </location>
</feature>
<sequence>MSTQTDDLPTTSPDAVATRLAAERLSVGYDGTTIIADLDVELPTGRVTTIVGPNGCGKSTLLRTLSRLLTPSTGRVLLDGADIADSKPKHVARTLGLLPQNPVAPDGLTVSDLVSRGRHPHQSWYRQWSSEDEKAVAQAMELTSTTELADRAVDSLSGGQQQRVWIAMTLAQQTDLILLDEPTTYLDLAHAVDVLDLVDELRTEHGKTVVMVLHDLNLAARYSDALIVMRDGRIVAEGTPADVLTPDLLQASFGLASQIVTDPISGTPMVVPIGRRGRTA</sequence>
<evidence type="ECO:0000313" key="11">
    <source>
        <dbReference type="EMBL" id="WYY09632.1"/>
    </source>
</evidence>
<evidence type="ECO:0000256" key="3">
    <source>
        <dbReference type="ARBA" id="ARBA00022475"/>
    </source>
</evidence>
<dbReference type="PROSITE" id="PS00211">
    <property type="entry name" value="ABC_TRANSPORTER_1"/>
    <property type="match status" value="1"/>
</dbReference>
<keyword evidence="2" id="KW-0813">Transport</keyword>
<keyword evidence="4" id="KW-0410">Iron transport</keyword>
<keyword evidence="9" id="KW-0472">Membrane</keyword>
<name>A0ABZ2U7W9_9ACTN</name>
<evidence type="ECO:0000256" key="6">
    <source>
        <dbReference type="ARBA" id="ARBA00022840"/>
    </source>
</evidence>